<keyword evidence="6 8" id="KW-0472">Membrane</keyword>
<evidence type="ECO:0000256" key="5">
    <source>
        <dbReference type="ARBA" id="ARBA00023077"/>
    </source>
</evidence>
<comment type="caution">
    <text evidence="12">The sequence shown here is derived from an EMBL/GenBank/DDBJ whole genome shotgun (WGS) entry which is preliminary data.</text>
</comment>
<keyword evidence="12" id="KW-0675">Receptor</keyword>
<dbReference type="Gene3D" id="2.40.170.20">
    <property type="entry name" value="TonB-dependent receptor, beta-barrel domain"/>
    <property type="match status" value="2"/>
</dbReference>
<evidence type="ECO:0000256" key="9">
    <source>
        <dbReference type="RuleBase" id="RU003357"/>
    </source>
</evidence>
<dbReference type="Pfam" id="PF07715">
    <property type="entry name" value="Plug"/>
    <property type="match status" value="1"/>
</dbReference>
<sequence length="948" mass="102652">MGAFVATGSVFAQDAAGSNPESAKKLETVTVTGSRIRSVDVETAQPVVTITQADIQKTGLTNVGDILQNMTIAGQPDFSKSDVLVSNTEEGGQYINLYNLGSNRTLVLVNGKRWMTSLAGYTDMSTIPAALIDRIEVLKDGASAIYGSDAIAGVVNIILKDRYEGAAVSGQIGENEGNDGRQQAYSFTVGSTGERSSIVFAATYNKTDPVWAKSRDITLYTYGPNHIEDGLSSTGPWGRFKPANSATATVKGSHYLDHTGSYDGQGVGADSTQLSDYHSPVNFPDDYYLPSQQMMAQLPTELKSVFTSGSYVFNDYVTFKATGMYSERDSSTQTAGYPLNSASQPTFPVYISGQSYYNPVPGQNEFFYRRIVEMPRISDESAKSFHFDAGFEGAFQVGKYTWNWDVGFGYNKYDVGTIGTGNINLLHLQSALGPSFLNSSGVVQCGTPAAPIALSQCVPFNILGGPTASTPDALKYINALEQSSLQSLTKDYTANITGGLFEMPGDAGTLSFAAGVEHRGVSGYDYPDELASAGFTTDLAAGATVGRYNTNEAYAELNIPVLKDLPGAKSLSFDVASRYSHYSSFGGTTNNKYSFQWMPFEDLMVRGTFAKGFRAPTLADTFGGGSQTFDAYTDPCDTNPNIGSTTNPTVAKACAAAGLPANFHQTDTTGKPVSAPDTQGVTPFNAGAGNAYLQPEHSISRTAGFVYSPSYVQGLDFTLDYYHINITNVITAITADYVLQQCYVFSVQSYCNQFSRDANGQVVGLNRGNANLGSLDTSGYTFGAHYRLPEFSFGKFAISFDSNYLTNFTTVSTAGAPPQDYAGTYGYPRVRANVGFDWQLGKWSANWGVRYYGAFRDLCFDDTECNQPNYNGHSWPYGVGANRKGAIVYNDAQARYELPWKANIAFGIRNIFDRKPPTTYSVNNSSTGRIDPTLDLDRYFYLQYNQKF</sequence>
<dbReference type="InterPro" id="IPR012910">
    <property type="entry name" value="Plug_dom"/>
</dbReference>
<dbReference type="InterPro" id="IPR036942">
    <property type="entry name" value="Beta-barrel_TonB_sf"/>
</dbReference>
<evidence type="ECO:0000313" key="13">
    <source>
        <dbReference type="Proteomes" id="UP001595961"/>
    </source>
</evidence>
<evidence type="ECO:0000259" key="10">
    <source>
        <dbReference type="Pfam" id="PF00593"/>
    </source>
</evidence>
<dbReference type="PANTHER" id="PTHR47234">
    <property type="match status" value="1"/>
</dbReference>
<evidence type="ECO:0000256" key="3">
    <source>
        <dbReference type="ARBA" id="ARBA00022452"/>
    </source>
</evidence>
<dbReference type="PROSITE" id="PS52016">
    <property type="entry name" value="TONB_DEPENDENT_REC_3"/>
    <property type="match status" value="1"/>
</dbReference>
<evidence type="ECO:0000256" key="7">
    <source>
        <dbReference type="ARBA" id="ARBA00023237"/>
    </source>
</evidence>
<keyword evidence="7 8" id="KW-0998">Cell outer membrane</keyword>
<feature type="domain" description="TonB-dependent receptor-like beta-barrel" evidence="10">
    <location>
        <begin position="492"/>
        <end position="911"/>
    </location>
</feature>
<keyword evidence="13" id="KW-1185">Reference proteome</keyword>
<dbReference type="Gene3D" id="2.170.130.10">
    <property type="entry name" value="TonB-dependent receptor, plug domain"/>
    <property type="match status" value="1"/>
</dbReference>
<keyword evidence="4 8" id="KW-0812">Transmembrane</keyword>
<evidence type="ECO:0000256" key="1">
    <source>
        <dbReference type="ARBA" id="ARBA00004571"/>
    </source>
</evidence>
<dbReference type="SUPFAM" id="SSF56935">
    <property type="entry name" value="Porins"/>
    <property type="match status" value="1"/>
</dbReference>
<accession>A0ABV9BXP0</accession>
<evidence type="ECO:0000256" key="8">
    <source>
        <dbReference type="PROSITE-ProRule" id="PRU01360"/>
    </source>
</evidence>
<dbReference type="Pfam" id="PF00593">
    <property type="entry name" value="TonB_dep_Rec_b-barrel"/>
    <property type="match status" value="1"/>
</dbReference>
<reference evidence="13" key="1">
    <citation type="journal article" date="2019" name="Int. J. Syst. Evol. Microbiol.">
        <title>The Global Catalogue of Microorganisms (GCM) 10K type strain sequencing project: providing services to taxonomists for standard genome sequencing and annotation.</title>
        <authorList>
            <consortium name="The Broad Institute Genomics Platform"/>
            <consortium name="The Broad Institute Genome Sequencing Center for Infectious Disease"/>
            <person name="Wu L."/>
            <person name="Ma J."/>
        </authorList>
    </citation>
    <scope>NUCLEOTIDE SEQUENCE [LARGE SCALE GENOMIC DNA]</scope>
    <source>
        <strain evidence="13">CCM 4481</strain>
    </source>
</reference>
<proteinExistence type="inferred from homology"/>
<gene>
    <name evidence="12" type="ORF">ACFO5W_02500</name>
</gene>
<evidence type="ECO:0000313" key="12">
    <source>
        <dbReference type="EMBL" id="MFC4525498.1"/>
    </source>
</evidence>
<dbReference type="InterPro" id="IPR039426">
    <property type="entry name" value="TonB-dep_rcpt-like"/>
</dbReference>
<evidence type="ECO:0000256" key="2">
    <source>
        <dbReference type="ARBA" id="ARBA00022448"/>
    </source>
</evidence>
<dbReference type="InterPro" id="IPR037066">
    <property type="entry name" value="Plug_dom_sf"/>
</dbReference>
<name>A0ABV9BXP0_9GAMM</name>
<dbReference type="RefSeq" id="WP_380003594.1">
    <property type="nucleotide sequence ID" value="NZ_CP064028.1"/>
</dbReference>
<feature type="domain" description="TonB-dependent receptor plug" evidence="11">
    <location>
        <begin position="42"/>
        <end position="154"/>
    </location>
</feature>
<evidence type="ECO:0000256" key="4">
    <source>
        <dbReference type="ARBA" id="ARBA00022692"/>
    </source>
</evidence>
<organism evidence="12 13">
    <name type="scientific">Dyella halodurans</name>
    <dbReference type="NCBI Taxonomy" id="1920171"/>
    <lineage>
        <taxon>Bacteria</taxon>
        <taxon>Pseudomonadati</taxon>
        <taxon>Pseudomonadota</taxon>
        <taxon>Gammaproteobacteria</taxon>
        <taxon>Lysobacterales</taxon>
        <taxon>Rhodanobacteraceae</taxon>
        <taxon>Dyella</taxon>
    </lineage>
</organism>
<dbReference type="Proteomes" id="UP001595961">
    <property type="component" value="Unassembled WGS sequence"/>
</dbReference>
<dbReference type="InterPro" id="IPR000531">
    <property type="entry name" value="Beta-barrel_TonB"/>
</dbReference>
<keyword evidence="5 9" id="KW-0798">TonB box</keyword>
<comment type="subcellular location">
    <subcellularLocation>
        <location evidence="1 8">Cell outer membrane</location>
        <topology evidence="1 8">Multi-pass membrane protein</topology>
    </subcellularLocation>
</comment>
<evidence type="ECO:0000256" key="6">
    <source>
        <dbReference type="ARBA" id="ARBA00023136"/>
    </source>
</evidence>
<dbReference type="PANTHER" id="PTHR47234:SF2">
    <property type="entry name" value="TONB-DEPENDENT RECEPTOR"/>
    <property type="match status" value="1"/>
</dbReference>
<keyword evidence="3 8" id="KW-1134">Transmembrane beta strand</keyword>
<evidence type="ECO:0000259" key="11">
    <source>
        <dbReference type="Pfam" id="PF07715"/>
    </source>
</evidence>
<keyword evidence="2 8" id="KW-0813">Transport</keyword>
<dbReference type="EMBL" id="JBHSGA010000003">
    <property type="protein sequence ID" value="MFC4525498.1"/>
    <property type="molecule type" value="Genomic_DNA"/>
</dbReference>
<protein>
    <submittedName>
        <fullName evidence="12">TonB-dependent receptor plug domain-containing protein</fullName>
    </submittedName>
</protein>
<comment type="similarity">
    <text evidence="8 9">Belongs to the TonB-dependent receptor family.</text>
</comment>